<proteinExistence type="predicted"/>
<evidence type="ECO:0000313" key="6">
    <source>
        <dbReference type="Proteomes" id="UP001597264"/>
    </source>
</evidence>
<evidence type="ECO:0000256" key="2">
    <source>
        <dbReference type="ARBA" id="ARBA00023136"/>
    </source>
</evidence>
<name>A0ABW3U5L4_9GAMM</name>
<dbReference type="Proteomes" id="UP001597264">
    <property type="component" value="Unassembled WGS sequence"/>
</dbReference>
<comment type="subcellular location">
    <subcellularLocation>
        <location evidence="1">Membrane</location>
    </subcellularLocation>
</comment>
<feature type="chain" id="PRO_5045379244" evidence="4">
    <location>
        <begin position="32"/>
        <end position="200"/>
    </location>
</feature>
<keyword evidence="6" id="KW-1185">Reference proteome</keyword>
<dbReference type="RefSeq" id="WP_230438244.1">
    <property type="nucleotide sequence ID" value="NZ_CP087715.1"/>
</dbReference>
<comment type="caution">
    <text evidence="5">The sequence shown here is derived from an EMBL/GenBank/DDBJ whole genome shotgun (WGS) entry which is preliminary data.</text>
</comment>
<reference evidence="6" key="1">
    <citation type="journal article" date="2019" name="Int. J. Syst. Evol. Microbiol.">
        <title>The Global Catalogue of Microorganisms (GCM) 10K type strain sequencing project: providing services to taxonomists for standard genome sequencing and annotation.</title>
        <authorList>
            <consortium name="The Broad Institute Genomics Platform"/>
            <consortium name="The Broad Institute Genome Sequencing Center for Infectious Disease"/>
            <person name="Wu L."/>
            <person name="Ma J."/>
        </authorList>
    </citation>
    <scope>NUCLEOTIDE SEQUENCE [LARGE SCALE GENOMIC DNA]</scope>
    <source>
        <strain evidence="6">CCUG 54356</strain>
    </source>
</reference>
<keyword evidence="3" id="KW-0812">Transmembrane</keyword>
<protein>
    <submittedName>
        <fullName evidence="5">Glycine zipper 2TM domain-containing protein</fullName>
    </submittedName>
</protein>
<sequence length="200" mass="22026">MHQELLSKPFKSLAFASLVAVLVGFSATSAAGESGYYEGNDGYDYAIVTAVTPVYNDIQVVEPRTQCWDQPVTYQQASPAGAIIGGLIGAAVGRNAAKGHRHHRRYHRHHYRRYNRGRKAAGTVAGAAVGAVIGGVISRSAAPVQHGTQQHCRVVEEVTRRRELVGYDVNYRYNGQEFLTRTDRHPGDKIRVRVDVTPVW</sequence>
<organism evidence="5 6">
    <name type="scientific">Microbulbifer celer</name>
    <dbReference type="NCBI Taxonomy" id="435905"/>
    <lineage>
        <taxon>Bacteria</taxon>
        <taxon>Pseudomonadati</taxon>
        <taxon>Pseudomonadota</taxon>
        <taxon>Gammaproteobacteria</taxon>
        <taxon>Cellvibrionales</taxon>
        <taxon>Microbulbiferaceae</taxon>
        <taxon>Microbulbifer</taxon>
    </lineage>
</organism>
<feature type="transmembrane region" description="Helical" evidence="3">
    <location>
        <begin position="118"/>
        <end position="137"/>
    </location>
</feature>
<feature type="signal peptide" evidence="4">
    <location>
        <begin position="1"/>
        <end position="31"/>
    </location>
</feature>
<keyword evidence="2 3" id="KW-0472">Membrane</keyword>
<dbReference type="PANTHER" id="PTHR35603">
    <property type="match status" value="1"/>
</dbReference>
<keyword evidence="3" id="KW-1133">Transmembrane helix</keyword>
<dbReference type="InterPro" id="IPR051407">
    <property type="entry name" value="Bact_OM_lipoprot/Surf_antigen"/>
</dbReference>
<accession>A0ABW3U5L4</accession>
<evidence type="ECO:0000313" key="5">
    <source>
        <dbReference type="EMBL" id="MFD1216133.1"/>
    </source>
</evidence>
<evidence type="ECO:0000256" key="1">
    <source>
        <dbReference type="ARBA" id="ARBA00004370"/>
    </source>
</evidence>
<evidence type="ECO:0000256" key="4">
    <source>
        <dbReference type="SAM" id="SignalP"/>
    </source>
</evidence>
<gene>
    <name evidence="5" type="ORF">ACFQ2X_05950</name>
</gene>
<evidence type="ECO:0000256" key="3">
    <source>
        <dbReference type="SAM" id="Phobius"/>
    </source>
</evidence>
<dbReference type="PANTHER" id="PTHR35603:SF2">
    <property type="entry name" value="OUTER MEMBRANE LIPOPROTEIN"/>
    <property type="match status" value="1"/>
</dbReference>
<keyword evidence="4" id="KW-0732">Signal</keyword>
<feature type="transmembrane region" description="Helical" evidence="3">
    <location>
        <begin position="78"/>
        <end position="97"/>
    </location>
</feature>
<dbReference type="EMBL" id="JBHTLR010000007">
    <property type="protein sequence ID" value="MFD1216133.1"/>
    <property type="molecule type" value="Genomic_DNA"/>
</dbReference>